<dbReference type="Gene3D" id="1.10.10.60">
    <property type="entry name" value="Homeodomain-like"/>
    <property type="match status" value="2"/>
</dbReference>
<dbReference type="FunFam" id="3.30.565.10:FF:000037">
    <property type="entry name" value="Hybrid sensor histidine kinase/response regulator"/>
    <property type="match status" value="1"/>
</dbReference>
<dbReference type="InterPro" id="IPR004358">
    <property type="entry name" value="Sig_transdc_His_kin-like_C"/>
</dbReference>
<dbReference type="InterPro" id="IPR036890">
    <property type="entry name" value="HATPase_C_sf"/>
</dbReference>
<dbReference type="RefSeq" id="WP_110833859.1">
    <property type="nucleotide sequence ID" value="NZ_QKLU01000008.1"/>
</dbReference>
<dbReference type="PROSITE" id="PS50110">
    <property type="entry name" value="RESPONSE_REGULATORY"/>
    <property type="match status" value="1"/>
</dbReference>
<dbReference type="Gene3D" id="3.30.565.10">
    <property type="entry name" value="Histidine kinase-like ATPase, C-terminal domain"/>
    <property type="match status" value="1"/>
</dbReference>
<evidence type="ECO:0000256" key="2">
    <source>
        <dbReference type="ARBA" id="ARBA00012438"/>
    </source>
</evidence>
<evidence type="ECO:0000256" key="12">
    <source>
        <dbReference type="PROSITE-ProRule" id="PRU00169"/>
    </source>
</evidence>
<keyword evidence="13" id="KW-1133">Transmembrane helix</keyword>
<dbReference type="SUPFAM" id="SSF52172">
    <property type="entry name" value="CheY-like"/>
    <property type="match status" value="1"/>
</dbReference>
<protein>
    <recommendedName>
        <fullName evidence="2">histidine kinase</fullName>
        <ecNumber evidence="2">2.7.13.3</ecNumber>
    </recommendedName>
</protein>
<dbReference type="PROSITE" id="PS00041">
    <property type="entry name" value="HTH_ARAC_FAMILY_1"/>
    <property type="match status" value="1"/>
</dbReference>
<dbReference type="Gene3D" id="1.10.287.130">
    <property type="match status" value="1"/>
</dbReference>
<feature type="domain" description="Histidine kinase" evidence="15">
    <location>
        <begin position="855"/>
        <end position="1078"/>
    </location>
</feature>
<dbReference type="InterPro" id="IPR036097">
    <property type="entry name" value="HisK_dim/P_sf"/>
</dbReference>
<keyword evidence="5" id="KW-0547">Nucleotide-binding</keyword>
<dbReference type="Proteomes" id="UP000248198">
    <property type="component" value="Unassembled WGS sequence"/>
</dbReference>
<dbReference type="PANTHER" id="PTHR43547:SF2">
    <property type="entry name" value="HYBRID SIGNAL TRANSDUCTION HISTIDINE KINASE C"/>
    <property type="match status" value="1"/>
</dbReference>
<dbReference type="Gene3D" id="2.60.40.10">
    <property type="entry name" value="Immunoglobulins"/>
    <property type="match status" value="1"/>
</dbReference>
<dbReference type="InterPro" id="IPR011110">
    <property type="entry name" value="Reg_prop"/>
</dbReference>
<dbReference type="InterPro" id="IPR001789">
    <property type="entry name" value="Sig_transdc_resp-reg_receiver"/>
</dbReference>
<keyword evidence="7" id="KW-0067">ATP-binding</keyword>
<dbReference type="OrthoDB" id="9809670at2"/>
<keyword evidence="8" id="KW-0902">Two-component regulatory system</keyword>
<dbReference type="InterPro" id="IPR018062">
    <property type="entry name" value="HTH_AraC-typ_CS"/>
</dbReference>
<dbReference type="Pfam" id="PF12833">
    <property type="entry name" value="HTH_18"/>
    <property type="match status" value="1"/>
</dbReference>
<dbReference type="CDD" id="cd17574">
    <property type="entry name" value="REC_OmpR"/>
    <property type="match status" value="1"/>
</dbReference>
<comment type="catalytic activity">
    <reaction evidence="1">
        <text>ATP + protein L-histidine = ADP + protein N-phospho-L-histidine.</text>
        <dbReference type="EC" id="2.7.13.3"/>
    </reaction>
</comment>
<dbReference type="Pfam" id="PF07495">
    <property type="entry name" value="Y_Y_Y"/>
    <property type="match status" value="1"/>
</dbReference>
<keyword evidence="10" id="KW-0238">DNA-binding</keyword>
<evidence type="ECO:0000256" key="11">
    <source>
        <dbReference type="ARBA" id="ARBA00023163"/>
    </source>
</evidence>
<evidence type="ECO:0000256" key="7">
    <source>
        <dbReference type="ARBA" id="ARBA00022840"/>
    </source>
</evidence>
<dbReference type="PRINTS" id="PR00344">
    <property type="entry name" value="BCTRLSENSOR"/>
</dbReference>
<evidence type="ECO:0000256" key="6">
    <source>
        <dbReference type="ARBA" id="ARBA00022777"/>
    </source>
</evidence>
<comment type="caution">
    <text evidence="17">The sequence shown here is derived from an EMBL/GenBank/DDBJ whole genome shotgun (WGS) entry which is preliminary data.</text>
</comment>
<dbReference type="Gene3D" id="3.40.50.2300">
    <property type="match status" value="1"/>
</dbReference>
<dbReference type="CDD" id="cd00082">
    <property type="entry name" value="HisKA"/>
    <property type="match status" value="1"/>
</dbReference>
<dbReference type="SUPFAM" id="SSF55874">
    <property type="entry name" value="ATPase domain of HSP90 chaperone/DNA topoisomerase II/histidine kinase"/>
    <property type="match status" value="1"/>
</dbReference>
<evidence type="ECO:0000256" key="1">
    <source>
        <dbReference type="ARBA" id="ARBA00000085"/>
    </source>
</evidence>
<keyword evidence="11" id="KW-0804">Transcription</keyword>
<reference evidence="17 18" key="1">
    <citation type="submission" date="2018-06" db="EMBL/GenBank/DDBJ databases">
        <title>Genomic Encyclopedia of Archaeal and Bacterial Type Strains, Phase II (KMG-II): from individual species to whole genera.</title>
        <authorList>
            <person name="Goeker M."/>
        </authorList>
    </citation>
    <scope>NUCLEOTIDE SEQUENCE [LARGE SCALE GENOMIC DNA]</scope>
    <source>
        <strain evidence="17 18">DSM 27372</strain>
    </source>
</reference>
<keyword evidence="13" id="KW-0472">Membrane</keyword>
<dbReference type="GO" id="GO:0003700">
    <property type="term" value="F:DNA-binding transcription factor activity"/>
    <property type="evidence" value="ECO:0007669"/>
    <property type="project" value="InterPro"/>
</dbReference>
<dbReference type="InterPro" id="IPR011006">
    <property type="entry name" value="CheY-like_superfamily"/>
</dbReference>
<dbReference type="Pfam" id="PF02518">
    <property type="entry name" value="HATPase_c"/>
    <property type="match status" value="1"/>
</dbReference>
<feature type="transmembrane region" description="Helical" evidence="13">
    <location>
        <begin position="801"/>
        <end position="821"/>
    </location>
</feature>
<dbReference type="InterPro" id="IPR013783">
    <property type="entry name" value="Ig-like_fold"/>
</dbReference>
<dbReference type="FunFam" id="1.10.287.130:FF:000045">
    <property type="entry name" value="Two-component system sensor histidine kinase/response regulator"/>
    <property type="match status" value="1"/>
</dbReference>
<proteinExistence type="predicted"/>
<dbReference type="GO" id="GO:0043565">
    <property type="term" value="F:sequence-specific DNA binding"/>
    <property type="evidence" value="ECO:0007669"/>
    <property type="project" value="InterPro"/>
</dbReference>
<dbReference type="GO" id="GO:0000155">
    <property type="term" value="F:phosphorelay sensor kinase activity"/>
    <property type="evidence" value="ECO:0007669"/>
    <property type="project" value="InterPro"/>
</dbReference>
<dbReference type="InterPro" id="IPR015943">
    <property type="entry name" value="WD40/YVTN_repeat-like_dom_sf"/>
</dbReference>
<dbReference type="EC" id="2.7.13.3" evidence="2"/>
<feature type="domain" description="Response regulatory" evidence="16">
    <location>
        <begin position="1127"/>
        <end position="1241"/>
    </location>
</feature>
<evidence type="ECO:0000256" key="3">
    <source>
        <dbReference type="ARBA" id="ARBA00022553"/>
    </source>
</evidence>
<evidence type="ECO:0000259" key="14">
    <source>
        <dbReference type="PROSITE" id="PS01124"/>
    </source>
</evidence>
<dbReference type="FunFam" id="2.60.40.10:FF:000791">
    <property type="entry name" value="Two-component system sensor histidine kinase/response regulator"/>
    <property type="match status" value="1"/>
</dbReference>
<dbReference type="InterPro" id="IPR009057">
    <property type="entry name" value="Homeodomain-like_sf"/>
</dbReference>
<dbReference type="SUPFAM" id="SSF47384">
    <property type="entry name" value="Homodimeric domain of signal transducing histidine kinase"/>
    <property type="match status" value="1"/>
</dbReference>
<evidence type="ECO:0000313" key="17">
    <source>
        <dbReference type="EMBL" id="PYF70634.1"/>
    </source>
</evidence>
<evidence type="ECO:0000256" key="4">
    <source>
        <dbReference type="ARBA" id="ARBA00022679"/>
    </source>
</evidence>
<dbReference type="CDD" id="cd00075">
    <property type="entry name" value="HATPase"/>
    <property type="match status" value="1"/>
</dbReference>
<keyword evidence="3 12" id="KW-0597">Phosphoprotein</keyword>
<keyword evidence="18" id="KW-1185">Reference proteome</keyword>
<organism evidence="17 18">
    <name type="scientific">Pedobacter nutrimenti</name>
    <dbReference type="NCBI Taxonomy" id="1241337"/>
    <lineage>
        <taxon>Bacteria</taxon>
        <taxon>Pseudomonadati</taxon>
        <taxon>Bacteroidota</taxon>
        <taxon>Sphingobacteriia</taxon>
        <taxon>Sphingobacteriales</taxon>
        <taxon>Sphingobacteriaceae</taxon>
        <taxon>Pedobacter</taxon>
    </lineage>
</organism>
<evidence type="ECO:0000256" key="13">
    <source>
        <dbReference type="SAM" id="Phobius"/>
    </source>
</evidence>
<dbReference type="Pfam" id="PF00072">
    <property type="entry name" value="Response_reg"/>
    <property type="match status" value="1"/>
</dbReference>
<dbReference type="InterPro" id="IPR003661">
    <property type="entry name" value="HisK_dim/P_dom"/>
</dbReference>
<evidence type="ECO:0000256" key="10">
    <source>
        <dbReference type="ARBA" id="ARBA00023125"/>
    </source>
</evidence>
<feature type="domain" description="HTH araC/xylS-type" evidence="14">
    <location>
        <begin position="1273"/>
        <end position="1372"/>
    </location>
</feature>
<dbReference type="SMART" id="SM00387">
    <property type="entry name" value="HATPase_c"/>
    <property type="match status" value="1"/>
</dbReference>
<dbReference type="InterPro" id="IPR018060">
    <property type="entry name" value="HTH_AraC"/>
</dbReference>
<evidence type="ECO:0000256" key="9">
    <source>
        <dbReference type="ARBA" id="ARBA00023015"/>
    </source>
</evidence>
<dbReference type="CDD" id="cd00146">
    <property type="entry name" value="PKD"/>
    <property type="match status" value="1"/>
</dbReference>
<dbReference type="Pfam" id="PF00512">
    <property type="entry name" value="HisKA"/>
    <property type="match status" value="1"/>
</dbReference>
<dbReference type="PROSITE" id="PS01124">
    <property type="entry name" value="HTH_ARAC_FAMILY_2"/>
    <property type="match status" value="1"/>
</dbReference>
<keyword evidence="13" id="KW-0812">Transmembrane</keyword>
<dbReference type="PROSITE" id="PS50109">
    <property type="entry name" value="HIS_KIN"/>
    <property type="match status" value="1"/>
</dbReference>
<dbReference type="SMART" id="SM00448">
    <property type="entry name" value="REC"/>
    <property type="match status" value="1"/>
</dbReference>
<evidence type="ECO:0000259" key="16">
    <source>
        <dbReference type="PROSITE" id="PS50110"/>
    </source>
</evidence>
<keyword evidence="4" id="KW-0808">Transferase</keyword>
<dbReference type="SUPFAM" id="SSF46689">
    <property type="entry name" value="Homeodomain-like"/>
    <property type="match status" value="1"/>
</dbReference>
<gene>
    <name evidence="17" type="ORF">B0O44_10860</name>
</gene>
<dbReference type="SUPFAM" id="SSF63829">
    <property type="entry name" value="Calcium-dependent phosphotriesterase"/>
    <property type="match status" value="3"/>
</dbReference>
<accession>A0A318UFF3</accession>
<evidence type="ECO:0000259" key="15">
    <source>
        <dbReference type="PROSITE" id="PS50109"/>
    </source>
</evidence>
<dbReference type="InterPro" id="IPR003594">
    <property type="entry name" value="HATPase_dom"/>
</dbReference>
<dbReference type="InterPro" id="IPR005467">
    <property type="entry name" value="His_kinase_dom"/>
</dbReference>
<dbReference type="SMART" id="SM00342">
    <property type="entry name" value="HTH_ARAC"/>
    <property type="match status" value="1"/>
</dbReference>
<evidence type="ECO:0000256" key="5">
    <source>
        <dbReference type="ARBA" id="ARBA00022741"/>
    </source>
</evidence>
<dbReference type="Gene3D" id="2.130.10.10">
    <property type="entry name" value="YVTN repeat-like/Quinoprotein amine dehydrogenase"/>
    <property type="match status" value="2"/>
</dbReference>
<keyword evidence="9" id="KW-0805">Transcription regulation</keyword>
<dbReference type="EMBL" id="QKLU01000008">
    <property type="protein sequence ID" value="PYF70634.1"/>
    <property type="molecule type" value="Genomic_DNA"/>
</dbReference>
<dbReference type="PANTHER" id="PTHR43547">
    <property type="entry name" value="TWO-COMPONENT HISTIDINE KINASE"/>
    <property type="match status" value="1"/>
</dbReference>
<evidence type="ECO:0000313" key="18">
    <source>
        <dbReference type="Proteomes" id="UP000248198"/>
    </source>
</evidence>
<sequence length="1380" mass="156097">MGRRILKHILFVWIMFFCSEHLLAQKSLVFKRINVDNGLAQNTAMSILQDKKGQIWIGTFDGLSKFTGTEFITYKNDPANPGSLSSNQVNKLVEDRNGDLWVGTLNGVNRYNRKTDQFVRYKLSGPPMKYTVFDLVEDKTGIIWIGTNIGLFQYVPSTTRPLAGLFTKTNICNDKIQSLSIDSYGHLWIGAARSLHIYDPKNGTFLPIPQPLSNKLSNAAVRSVLNDSAGNFWIATETEGLFFFNAKTRAVVNYHKNNGLLGNTVRCLAEMENKLWVGTKDGLNTISLQDHLLNAYKHDPDDPASLSQNSVRCITRDKEGSIWLGIYNGGVNVVYSQSDNFFNLGRKQGKNTGLSSEIVNTIRQDTDGSFWIGTDMGGLNHMNEKLTENQVYSIHKGADDELLSNNVKAISDHADKRYLWVGTGNGLKIFDKKLHKFNDINLIDTPAAKGLIQNYVLLRDSSGIWVGTNFAGLYYLQSNKVTGHYLPVRHSKKHISSANITALFRDGNDLWIGTKSSGINRLDINKQTFEIYQFNEGKKDGLTNSAILSIYKDAKKRLWIGTDGGGLNYFDPATKKFYAITEAVGIRNNTIHKIAEDHQGRLWMSTNKGLVCVRFKKFEVPFRAQDLDIANYTVQDGVQSNQFITGAGTATKDQRLAFGGINGITFFNPVGIKVNKVMPVVVFTDFLVLNKPVVFGEKNAPLTVPIDETPAITLAYDQAFFSIKFTALNYINPEKNQFAFKLEGFSDREWQYVGNQKMATYTNLAPGTYLFKLKAANNDGLWNKTPRTLKITVLPPWYRTWYAYFGYAILIFTLLYLFNYYSKKAERLKAQLEFESVSHLKDQELAQKKLSFFINISHEIKTPLTLITGPIDRLVKINEGNNQVRHQLMLIQRNSERLVKLINQLLDIRKFDDGKMHLEVVNEDLVAFLQEITLAFSGLSLSKKIDLVFESGTDVFRTWFDRDKLEKVMYNLLSNALKFTPMDGRVVLKLRKDDHQNKAIITVEDNGCGIPPENMDKLFSRFYHDELDRSDVQGTGLGLAFSKELVELHHGHIGIKSRPESGASRGYTCVEVSLPAGIESFKPDEVLEHFKNSDDITRYLPAEQAMASRFSSRKMEILKNSIKEKMSILIVEDNAEVLDFIKSGFDDFEVLTAPDGLAGLELAREHIPDLVISDVMMPKMDGIMLCRHLKLDIATSHIPVILLTARTPLIFKMEGLETGADDYVTKPFNFNLLEARVWNLIESRQKLRARYQKEIMLEPQNIAISETDGHFISKVLSFIEDHMGDETLGVEQLSEAVAMHRNTFTKKIKALTDQTAVEFIRSIKLKRASQLLSRGQLNVNQVAYSVGFSDVNHFRKCFKEQFGYSPKEHVLYSKEGPQSH</sequence>
<evidence type="ECO:0000256" key="8">
    <source>
        <dbReference type="ARBA" id="ARBA00023012"/>
    </source>
</evidence>
<feature type="modified residue" description="4-aspartylphosphate" evidence="12">
    <location>
        <position position="1174"/>
    </location>
</feature>
<dbReference type="InterPro" id="IPR011123">
    <property type="entry name" value="Y_Y_Y"/>
</dbReference>
<dbReference type="Pfam" id="PF07494">
    <property type="entry name" value="Reg_prop"/>
    <property type="match status" value="6"/>
</dbReference>
<dbReference type="GO" id="GO:0005524">
    <property type="term" value="F:ATP binding"/>
    <property type="evidence" value="ECO:0007669"/>
    <property type="project" value="UniProtKB-KW"/>
</dbReference>
<keyword evidence="6 17" id="KW-0418">Kinase</keyword>
<name>A0A318UFF3_9SPHI</name>
<dbReference type="SMART" id="SM00388">
    <property type="entry name" value="HisKA"/>
    <property type="match status" value="1"/>
</dbReference>